<keyword evidence="5" id="KW-0460">Magnesium</keyword>
<dbReference type="InterPro" id="IPR004372">
    <property type="entry name" value="Ac/propionate_kinase"/>
</dbReference>
<comment type="subcellular location">
    <subcellularLocation>
        <location evidence="5">Cytoplasm</location>
    </subcellularLocation>
</comment>
<comment type="pathway">
    <text evidence="5">Metabolic intermediate biosynthesis; acetyl-CoA biosynthesis; acetyl-CoA from acetate: step 1/2.</text>
</comment>
<dbReference type="PRINTS" id="PR00471">
    <property type="entry name" value="ACETATEKNASE"/>
</dbReference>
<dbReference type="EMBL" id="LJXT01000024">
    <property type="protein sequence ID" value="KPQ18620.1"/>
    <property type="molecule type" value="Genomic_DNA"/>
</dbReference>
<dbReference type="EC" id="2.7.2.1" evidence="5"/>
<accession>A0A0P7YDE2</accession>
<keyword evidence="3 5" id="KW-0418">Kinase</keyword>
<sequence>MKIFVINSGSSSIKYQLIQMPEEQVICSGMVDRIGLDESRIDYKAFLPKGKIARSETKAINSHSEGLRLVAEYLTDPEIGVISDPRQVEAVGHRVVHGGEKFASTQLISSAVKAKIKELFPLAPLHNPANFLGIEVAEEIFSEAKQIAVFDTAFHQTQPPVAFRMAIPNEFYEKHGIRAYGFHGTSHKYVSERAMDHLGSRNLKLISIHLGNGCSIAAIQNRKSIDTSMGMGPMNGLIMGTRAGDIDQAVIFYLVNQLGYSLDEVNNLLNKKSGMLGLTGFSDMRDIQKQLQEGDPRAQLAYDLYAYRIKKYIGAFTACMNGLDGVIFTGGVGENDRLTRKLVCENMDYLGIQIDLAKNENLDKGIQEIQTADSKVKLLVIPTNEELEIAKQCFGLLKIDL</sequence>
<dbReference type="GO" id="GO:0005524">
    <property type="term" value="F:ATP binding"/>
    <property type="evidence" value="ECO:0007669"/>
    <property type="project" value="UniProtKB-KW"/>
</dbReference>
<feature type="binding site" evidence="5">
    <location>
        <position position="385"/>
    </location>
    <ligand>
        <name>Mg(2+)</name>
        <dbReference type="ChEBI" id="CHEBI:18420"/>
    </ligand>
</feature>
<dbReference type="eggNOG" id="COG0282">
    <property type="taxonomic scope" value="Bacteria"/>
</dbReference>
<feature type="binding site" evidence="5">
    <location>
        <position position="94"/>
    </location>
    <ligand>
        <name>substrate</name>
    </ligand>
</feature>
<comment type="catalytic activity">
    <reaction evidence="5">
        <text>acetate + ATP = acetyl phosphate + ADP</text>
        <dbReference type="Rhea" id="RHEA:11352"/>
        <dbReference type="ChEBI" id="CHEBI:22191"/>
        <dbReference type="ChEBI" id="CHEBI:30089"/>
        <dbReference type="ChEBI" id="CHEBI:30616"/>
        <dbReference type="ChEBI" id="CHEBI:456216"/>
        <dbReference type="EC" id="2.7.2.1"/>
    </reaction>
</comment>
<dbReference type="PANTHER" id="PTHR21060">
    <property type="entry name" value="ACETATE KINASE"/>
    <property type="match status" value="1"/>
</dbReference>
<evidence type="ECO:0000313" key="7">
    <source>
        <dbReference type="EMBL" id="KPQ18620.1"/>
    </source>
</evidence>
<gene>
    <name evidence="5 7" type="primary">ackA</name>
    <name evidence="7" type="ORF">HLUCCX10_05470</name>
</gene>
<evidence type="ECO:0000256" key="2">
    <source>
        <dbReference type="ARBA" id="ARBA00022741"/>
    </source>
</evidence>
<dbReference type="PIRSF" id="PIRSF000722">
    <property type="entry name" value="Acetate_prop_kin"/>
    <property type="match status" value="1"/>
</dbReference>
<dbReference type="HAMAP" id="MF_00020">
    <property type="entry name" value="Acetate_kinase"/>
    <property type="match status" value="1"/>
</dbReference>
<evidence type="ECO:0000256" key="1">
    <source>
        <dbReference type="ARBA" id="ARBA00022679"/>
    </source>
</evidence>
<dbReference type="PANTHER" id="PTHR21060:SF15">
    <property type="entry name" value="ACETATE KINASE-RELATED"/>
    <property type="match status" value="1"/>
</dbReference>
<dbReference type="GO" id="GO:0005737">
    <property type="term" value="C:cytoplasm"/>
    <property type="evidence" value="ECO:0007669"/>
    <property type="project" value="UniProtKB-SubCell"/>
</dbReference>
<keyword evidence="1 5" id="KW-0808">Transferase</keyword>
<feature type="binding site" evidence="5">
    <location>
        <begin position="331"/>
        <end position="335"/>
    </location>
    <ligand>
        <name>ATP</name>
        <dbReference type="ChEBI" id="CHEBI:30616"/>
    </ligand>
</feature>
<dbReference type="STRING" id="1305737.GCA_000526355_00038"/>
<feature type="active site" description="Proton donor/acceptor" evidence="5">
    <location>
        <position position="151"/>
    </location>
</feature>
<comment type="caution">
    <text evidence="7">The sequence shown here is derived from an EMBL/GenBank/DDBJ whole genome shotgun (WGS) entry which is preliminary data.</text>
</comment>
<dbReference type="GO" id="GO:0006085">
    <property type="term" value="P:acetyl-CoA biosynthetic process"/>
    <property type="evidence" value="ECO:0007669"/>
    <property type="project" value="UniProtKB-UniRule"/>
</dbReference>
<dbReference type="InterPro" id="IPR000890">
    <property type="entry name" value="Aliphatic_acid_kin_short-chain"/>
</dbReference>
<feature type="binding site" evidence="5">
    <location>
        <position position="7"/>
    </location>
    <ligand>
        <name>Mg(2+)</name>
        <dbReference type="ChEBI" id="CHEBI:18420"/>
    </ligand>
</feature>
<evidence type="ECO:0000313" key="8">
    <source>
        <dbReference type="Proteomes" id="UP000050421"/>
    </source>
</evidence>
<dbReference type="InterPro" id="IPR043129">
    <property type="entry name" value="ATPase_NBD"/>
</dbReference>
<name>A0A0P7YDE2_9BACT</name>
<comment type="cofactor">
    <cofactor evidence="5">
        <name>Mg(2+)</name>
        <dbReference type="ChEBI" id="CHEBI:18420"/>
    </cofactor>
    <cofactor evidence="5">
        <name>Mn(2+)</name>
        <dbReference type="ChEBI" id="CHEBI:29035"/>
    </cofactor>
    <text evidence="5">Mg(2+). Can also accept Mn(2+).</text>
</comment>
<evidence type="ECO:0000256" key="6">
    <source>
        <dbReference type="RuleBase" id="RU003835"/>
    </source>
</evidence>
<dbReference type="GO" id="GO:0008776">
    <property type="term" value="F:acetate kinase activity"/>
    <property type="evidence" value="ECO:0007669"/>
    <property type="project" value="UniProtKB-UniRule"/>
</dbReference>
<dbReference type="NCBIfam" id="TIGR00016">
    <property type="entry name" value="ackA"/>
    <property type="match status" value="1"/>
</dbReference>
<dbReference type="Pfam" id="PF00871">
    <property type="entry name" value="Acetate_kinase"/>
    <property type="match status" value="1"/>
</dbReference>
<feature type="site" description="Transition state stabilizer" evidence="5">
    <location>
        <position position="242"/>
    </location>
</feature>
<dbReference type="PATRIC" id="fig|1305737.6.peg.1756"/>
<comment type="function">
    <text evidence="5">Catalyzes the formation of acetyl phosphate from acetate and ATP. Can also catalyze the reverse reaction.</text>
</comment>
<evidence type="ECO:0000256" key="3">
    <source>
        <dbReference type="ARBA" id="ARBA00022777"/>
    </source>
</evidence>
<feature type="binding site" evidence="5">
    <location>
        <position position="14"/>
    </location>
    <ligand>
        <name>ATP</name>
        <dbReference type="ChEBI" id="CHEBI:30616"/>
    </ligand>
</feature>
<keyword evidence="2 5" id="KW-0547">Nucleotide-binding</keyword>
<dbReference type="GO" id="GO:0006083">
    <property type="term" value="P:acetate metabolic process"/>
    <property type="evidence" value="ECO:0007669"/>
    <property type="project" value="TreeGrafter"/>
</dbReference>
<feature type="site" description="Transition state stabilizer" evidence="5">
    <location>
        <position position="183"/>
    </location>
</feature>
<keyword evidence="5" id="KW-0963">Cytoplasm</keyword>
<dbReference type="Gene3D" id="3.30.420.40">
    <property type="match status" value="2"/>
</dbReference>
<keyword evidence="4 5" id="KW-0067">ATP-binding</keyword>
<proteinExistence type="inferred from homology"/>
<comment type="subunit">
    <text evidence="5">Homodimer.</text>
</comment>
<dbReference type="CDD" id="cd24010">
    <property type="entry name" value="ASKHA_NBD_AcK_PK"/>
    <property type="match status" value="1"/>
</dbReference>
<keyword evidence="5" id="KW-0479">Metal-binding</keyword>
<dbReference type="SUPFAM" id="SSF53067">
    <property type="entry name" value="Actin-like ATPase domain"/>
    <property type="match status" value="2"/>
</dbReference>
<reference evidence="7 8" key="1">
    <citation type="submission" date="2015-09" db="EMBL/GenBank/DDBJ databases">
        <title>Identification and resolution of microdiversity through metagenomic sequencing of parallel consortia.</title>
        <authorList>
            <person name="Nelson W.C."/>
            <person name="Romine M.F."/>
            <person name="Lindemann S.R."/>
        </authorList>
    </citation>
    <scope>NUCLEOTIDE SEQUENCE [LARGE SCALE GENOMIC DNA]</scope>
    <source>
        <strain evidence="7">HL-49</strain>
    </source>
</reference>
<evidence type="ECO:0000256" key="5">
    <source>
        <dbReference type="HAMAP-Rule" id="MF_00020"/>
    </source>
</evidence>
<protein>
    <recommendedName>
        <fullName evidence="5">Acetate kinase</fullName>
        <ecNumber evidence="5">2.7.2.1</ecNumber>
    </recommendedName>
    <alternativeName>
        <fullName evidence="5">Acetokinase</fullName>
    </alternativeName>
</protein>
<dbReference type="GO" id="GO:0000287">
    <property type="term" value="F:magnesium ion binding"/>
    <property type="evidence" value="ECO:0007669"/>
    <property type="project" value="UniProtKB-UniRule"/>
</dbReference>
<feature type="binding site" evidence="5">
    <location>
        <begin position="283"/>
        <end position="285"/>
    </location>
    <ligand>
        <name>ATP</name>
        <dbReference type="ChEBI" id="CHEBI:30616"/>
    </ligand>
</feature>
<dbReference type="AlphaFoldDB" id="A0A0P7YDE2"/>
<organism evidence="7 8">
    <name type="scientific">Algoriphagus marincola HL-49</name>
    <dbReference type="NCBI Taxonomy" id="1305737"/>
    <lineage>
        <taxon>Bacteria</taxon>
        <taxon>Pseudomonadati</taxon>
        <taxon>Bacteroidota</taxon>
        <taxon>Cytophagia</taxon>
        <taxon>Cytophagales</taxon>
        <taxon>Cyclobacteriaceae</taxon>
        <taxon>Algoriphagus</taxon>
    </lineage>
</organism>
<dbReference type="OrthoDB" id="9802453at2"/>
<comment type="similarity">
    <text evidence="5 6">Belongs to the acetokinase family.</text>
</comment>
<dbReference type="UniPathway" id="UPA00340">
    <property type="reaction ID" value="UER00458"/>
</dbReference>
<evidence type="ECO:0000256" key="4">
    <source>
        <dbReference type="ARBA" id="ARBA00022840"/>
    </source>
</evidence>
<dbReference type="Proteomes" id="UP000050421">
    <property type="component" value="Unassembled WGS sequence"/>
</dbReference>
<feature type="binding site" evidence="5">
    <location>
        <begin position="209"/>
        <end position="213"/>
    </location>
    <ligand>
        <name>ATP</name>
        <dbReference type="ChEBI" id="CHEBI:30616"/>
    </ligand>
</feature>